<dbReference type="SMART" id="SM00322">
    <property type="entry name" value="KH"/>
    <property type="match status" value="5"/>
</dbReference>
<dbReference type="GO" id="GO:0003723">
    <property type="term" value="F:RNA binding"/>
    <property type="evidence" value="ECO:0007669"/>
    <property type="project" value="UniProtKB-UniRule"/>
</dbReference>
<dbReference type="EMBL" id="AP015034">
    <property type="protein sequence ID" value="BAT73902.1"/>
    <property type="molecule type" value="Genomic_DNA"/>
</dbReference>
<protein>
    <recommendedName>
        <fullName evidence="3">K Homology domain-containing protein</fullName>
    </recommendedName>
</protein>
<dbReference type="PANTHER" id="PTHR10288">
    <property type="entry name" value="KH DOMAIN CONTAINING RNA BINDING PROTEIN"/>
    <property type="match status" value="1"/>
</dbReference>
<accession>A0A0S3QZZ3</accession>
<dbReference type="InterPro" id="IPR004088">
    <property type="entry name" value="KH_dom_type_1"/>
</dbReference>
<dbReference type="OrthoDB" id="442947at2759"/>
<feature type="domain" description="K Homology" evidence="3">
    <location>
        <begin position="359"/>
        <end position="434"/>
    </location>
</feature>
<dbReference type="AlphaFoldDB" id="A0A0S3QZZ3"/>
<dbReference type="Proteomes" id="UP000291084">
    <property type="component" value="Chromosome 1"/>
</dbReference>
<feature type="domain" description="K Homology" evidence="3">
    <location>
        <begin position="21"/>
        <end position="96"/>
    </location>
</feature>
<proteinExistence type="predicted"/>
<dbReference type="PROSITE" id="PS50084">
    <property type="entry name" value="KH_TYPE_1"/>
    <property type="match status" value="5"/>
</dbReference>
<feature type="domain" description="K Homology" evidence="3">
    <location>
        <begin position="515"/>
        <end position="585"/>
    </location>
</feature>
<dbReference type="Gene3D" id="3.30.310.210">
    <property type="match status" value="1"/>
</dbReference>
<dbReference type="Gene3D" id="3.30.1370.10">
    <property type="entry name" value="K Homology domain, type 1"/>
    <property type="match status" value="3"/>
</dbReference>
<sequence length="589" mass="61963">MIMAHSNPPKGHSNRTKFYQTHVTFRLLCHASRVGAIIGKSGVLIKTLQEATAAKIRIEDAPPEFPDRVILVTASAAASADGGVSKAQEALLKVFERVLDVAAETAGTEVGDRVVSCRLLADNVQVGAVIGKAGKVVEKIRIDTGCKIRVLNDGLPACTAPSDEIVEIEGQLTSVKKALVAVSRQLQDCPPPDRTKVMGSRHNEGIQSEPFSIPLKSLTNLHIDHHLQRSSALSYLTNRSNGNASGAHKLSAEVNRLSALDPKVLQHEVTFRILCSSDRVGAIIGKGGNIVRALQNESGAIISVAPSVVECEDRLITITASENAESNYSAAQKAVVLVFSKSVEAGVGKGLDLKAKNGTSVCARLVISSNQVGCLLGKGGAIISEMRKATGTHIRIIGHDQAPKCVSENDQLVQISGEFLNVQSAIYNATSRLRYHLFVSTQNSGGGRSLSSVLAGGQPTVAVSHGLNRHSFPGLQAPLTVSGINSSGTNGVSRGLISQNGDLEIVSGSKTSIVTNTTVQIVVPEDIIGSVYGENSSNLVRLRQISGAEVIVHEPLPGTSDRTIVISGTPDETRAAQSLLQAFILTGSP</sequence>
<dbReference type="SUPFAM" id="SSF54791">
    <property type="entry name" value="Eukaryotic type KH-domain (KH-domain type I)"/>
    <property type="match status" value="5"/>
</dbReference>
<keyword evidence="5" id="KW-1185">Reference proteome</keyword>
<gene>
    <name evidence="4" type="primary">Vigan.01G146200</name>
    <name evidence="4" type="ORF">VIGAN_01146200</name>
</gene>
<evidence type="ECO:0000313" key="5">
    <source>
        <dbReference type="Proteomes" id="UP000291084"/>
    </source>
</evidence>
<dbReference type="InterPro" id="IPR036612">
    <property type="entry name" value="KH_dom_type_1_sf"/>
</dbReference>
<name>A0A0S3QZZ3_PHAAN</name>
<dbReference type="CDD" id="cd22462">
    <property type="entry name" value="KH-I_HEN4_like_rpt5"/>
    <property type="match status" value="1"/>
</dbReference>
<dbReference type="InterPro" id="IPR004087">
    <property type="entry name" value="KH_dom"/>
</dbReference>
<dbReference type="Pfam" id="PF00013">
    <property type="entry name" value="KH_1"/>
    <property type="match status" value="5"/>
</dbReference>
<dbReference type="CDD" id="cd22459">
    <property type="entry name" value="KH-I_PEPPER_rpt1_like"/>
    <property type="match status" value="1"/>
</dbReference>
<evidence type="ECO:0000256" key="2">
    <source>
        <dbReference type="PROSITE-ProRule" id="PRU00117"/>
    </source>
</evidence>
<feature type="domain" description="K Homology" evidence="3">
    <location>
        <begin position="113"/>
        <end position="187"/>
    </location>
</feature>
<keyword evidence="1" id="KW-0677">Repeat</keyword>
<feature type="domain" description="K Homology" evidence="3">
    <location>
        <begin position="267"/>
        <end position="340"/>
    </location>
</feature>
<evidence type="ECO:0000313" key="4">
    <source>
        <dbReference type="EMBL" id="BAT73902.1"/>
    </source>
</evidence>
<evidence type="ECO:0000256" key="1">
    <source>
        <dbReference type="ARBA" id="ARBA00022737"/>
    </source>
</evidence>
<evidence type="ECO:0000259" key="3">
    <source>
        <dbReference type="SMART" id="SM00322"/>
    </source>
</evidence>
<dbReference type="CDD" id="cd22460">
    <property type="entry name" value="KH-I_PEPPER_rpt2_like"/>
    <property type="match status" value="2"/>
</dbReference>
<organism evidence="4 5">
    <name type="scientific">Vigna angularis var. angularis</name>
    <dbReference type="NCBI Taxonomy" id="157739"/>
    <lineage>
        <taxon>Eukaryota</taxon>
        <taxon>Viridiplantae</taxon>
        <taxon>Streptophyta</taxon>
        <taxon>Embryophyta</taxon>
        <taxon>Tracheophyta</taxon>
        <taxon>Spermatophyta</taxon>
        <taxon>Magnoliopsida</taxon>
        <taxon>eudicotyledons</taxon>
        <taxon>Gunneridae</taxon>
        <taxon>Pentapetalae</taxon>
        <taxon>rosids</taxon>
        <taxon>fabids</taxon>
        <taxon>Fabales</taxon>
        <taxon>Fabaceae</taxon>
        <taxon>Papilionoideae</taxon>
        <taxon>50 kb inversion clade</taxon>
        <taxon>NPAAA clade</taxon>
        <taxon>indigoferoid/millettioid clade</taxon>
        <taxon>Phaseoleae</taxon>
        <taxon>Vigna</taxon>
    </lineage>
</organism>
<keyword evidence="2" id="KW-0694">RNA-binding</keyword>
<reference evidence="4 5" key="1">
    <citation type="journal article" date="2015" name="Sci. Rep.">
        <title>The power of single molecule real-time sequencing technology in the de novo assembly of a eukaryotic genome.</title>
        <authorList>
            <person name="Sakai H."/>
            <person name="Naito K."/>
            <person name="Ogiso-Tanaka E."/>
            <person name="Takahashi Y."/>
            <person name="Iseki K."/>
            <person name="Muto C."/>
            <person name="Satou K."/>
            <person name="Teruya K."/>
            <person name="Shiroma A."/>
            <person name="Shimoji M."/>
            <person name="Hirano T."/>
            <person name="Itoh T."/>
            <person name="Kaga A."/>
            <person name="Tomooka N."/>
        </authorList>
    </citation>
    <scope>NUCLEOTIDE SEQUENCE [LARGE SCALE GENOMIC DNA]</scope>
    <source>
        <strain evidence="5">cv. Shumari</strain>
    </source>
</reference>